<evidence type="ECO:0000313" key="7">
    <source>
        <dbReference type="Proteomes" id="UP001501414"/>
    </source>
</evidence>
<keyword evidence="4" id="KW-0378">Hydrolase</keyword>
<evidence type="ECO:0000256" key="4">
    <source>
        <dbReference type="ARBA" id="ARBA00022801"/>
    </source>
</evidence>
<dbReference type="EMBL" id="BAAAJK010000053">
    <property type="protein sequence ID" value="GAA1401780.1"/>
    <property type="molecule type" value="Genomic_DNA"/>
</dbReference>
<keyword evidence="5" id="KW-0460">Magnesium</keyword>
<dbReference type="Pfam" id="PF00459">
    <property type="entry name" value="Inositol_P"/>
    <property type="match status" value="1"/>
</dbReference>
<evidence type="ECO:0000256" key="5">
    <source>
        <dbReference type="ARBA" id="ARBA00022842"/>
    </source>
</evidence>
<dbReference type="PANTHER" id="PTHR20854:SF4">
    <property type="entry name" value="INOSITOL-1-MONOPHOSPHATASE-RELATED"/>
    <property type="match status" value="1"/>
</dbReference>
<evidence type="ECO:0000256" key="2">
    <source>
        <dbReference type="ARBA" id="ARBA00013106"/>
    </source>
</evidence>
<dbReference type="Proteomes" id="UP001501414">
    <property type="component" value="Unassembled WGS sequence"/>
</dbReference>
<comment type="catalytic activity">
    <reaction evidence="1">
        <text>a myo-inositol phosphate + H2O = myo-inositol + phosphate</text>
        <dbReference type="Rhea" id="RHEA:24056"/>
        <dbReference type="ChEBI" id="CHEBI:15377"/>
        <dbReference type="ChEBI" id="CHEBI:17268"/>
        <dbReference type="ChEBI" id="CHEBI:43474"/>
        <dbReference type="ChEBI" id="CHEBI:84139"/>
        <dbReference type="EC" id="3.1.3.25"/>
    </reaction>
</comment>
<dbReference type="InterPro" id="IPR000760">
    <property type="entry name" value="Inositol_monophosphatase-like"/>
</dbReference>
<proteinExistence type="predicted"/>
<reference evidence="6 7" key="1">
    <citation type="journal article" date="2019" name="Int. J. Syst. Evol. Microbiol.">
        <title>The Global Catalogue of Microorganisms (GCM) 10K type strain sequencing project: providing services to taxonomists for standard genome sequencing and annotation.</title>
        <authorList>
            <consortium name="The Broad Institute Genomics Platform"/>
            <consortium name="The Broad Institute Genome Sequencing Center for Infectious Disease"/>
            <person name="Wu L."/>
            <person name="Ma J."/>
        </authorList>
    </citation>
    <scope>NUCLEOTIDE SEQUENCE [LARGE SCALE GENOMIC DNA]</scope>
    <source>
        <strain evidence="6 7">JCM 11896</strain>
    </source>
</reference>
<dbReference type="EC" id="3.1.3.25" evidence="2"/>
<gene>
    <name evidence="6" type="primary">hisN</name>
    <name evidence="6" type="ORF">GCM10009613_60650</name>
</gene>
<dbReference type="SUPFAM" id="SSF56655">
    <property type="entry name" value="Carbohydrate phosphatase"/>
    <property type="match status" value="1"/>
</dbReference>
<keyword evidence="7" id="KW-1185">Reference proteome</keyword>
<dbReference type="InterPro" id="IPR020583">
    <property type="entry name" value="Inositol_monoP_metal-BS"/>
</dbReference>
<dbReference type="Gene3D" id="3.30.540.10">
    <property type="entry name" value="Fructose-1,6-Bisphosphatase, subunit A, domain 1"/>
    <property type="match status" value="1"/>
</dbReference>
<comment type="caution">
    <text evidence="6">The sequence shown here is derived from an EMBL/GenBank/DDBJ whole genome shotgun (WGS) entry which is preliminary data.</text>
</comment>
<accession>A0ABN1YBS8</accession>
<dbReference type="InterPro" id="IPR020550">
    <property type="entry name" value="Inositol_monophosphatase_CS"/>
</dbReference>
<dbReference type="PROSITE" id="PS00630">
    <property type="entry name" value="IMP_2"/>
    <property type="match status" value="1"/>
</dbReference>
<dbReference type="Gene3D" id="3.40.190.80">
    <property type="match status" value="1"/>
</dbReference>
<protein>
    <recommendedName>
        <fullName evidence="2">inositol-phosphate phosphatase</fullName>
        <ecNumber evidence="2">3.1.3.25</ecNumber>
    </recommendedName>
</protein>
<dbReference type="RefSeq" id="WP_344029245.1">
    <property type="nucleotide sequence ID" value="NZ_BAAAJK010000053.1"/>
</dbReference>
<keyword evidence="3" id="KW-0479">Metal-binding</keyword>
<name>A0ABN1YBS8_9PSEU</name>
<dbReference type="PRINTS" id="PR00377">
    <property type="entry name" value="IMPHPHTASES"/>
</dbReference>
<evidence type="ECO:0000313" key="6">
    <source>
        <dbReference type="EMBL" id="GAA1401780.1"/>
    </source>
</evidence>
<sequence length="283" mass="29618">MSPEQNVPADPRDLDLALRLADLADAITLPRFRAADLRVTRKPDRTPVTDADTAAEDAIRAALGHERPRDAVLGEERGASGGAPTGRGWVVDPIDGTKNFSRGVPAWATLIALVVDGVPVVGVVSAPALHRRWWGATGAGAWARDLPSGTPHRISVSGVSDVADAYVSTTNQETFRTEPGPVSRDGWTALTEACWESRAFGDFWQHCLVAEGVLDVAVEPAANPWDLAAPAAVVAEAGGRLTDLTGNPTYAGGHGLTSNGLLHDDVLGVLRGTAGIRTPAPAR</sequence>
<evidence type="ECO:0000256" key="3">
    <source>
        <dbReference type="ARBA" id="ARBA00022723"/>
    </source>
</evidence>
<dbReference type="PANTHER" id="PTHR20854">
    <property type="entry name" value="INOSITOL MONOPHOSPHATASE"/>
    <property type="match status" value="1"/>
</dbReference>
<dbReference type="PROSITE" id="PS00629">
    <property type="entry name" value="IMP_1"/>
    <property type="match status" value="1"/>
</dbReference>
<organism evidence="6 7">
    <name type="scientific">Pseudonocardia kongjuensis</name>
    <dbReference type="NCBI Taxonomy" id="102227"/>
    <lineage>
        <taxon>Bacteria</taxon>
        <taxon>Bacillati</taxon>
        <taxon>Actinomycetota</taxon>
        <taxon>Actinomycetes</taxon>
        <taxon>Pseudonocardiales</taxon>
        <taxon>Pseudonocardiaceae</taxon>
        <taxon>Pseudonocardia</taxon>
    </lineage>
</organism>
<evidence type="ECO:0000256" key="1">
    <source>
        <dbReference type="ARBA" id="ARBA00001033"/>
    </source>
</evidence>